<feature type="transmembrane region" description="Helical" evidence="6">
    <location>
        <begin position="308"/>
        <end position="328"/>
    </location>
</feature>
<feature type="transmembrane region" description="Helical" evidence="6">
    <location>
        <begin position="156"/>
        <end position="175"/>
    </location>
</feature>
<evidence type="ECO:0000256" key="6">
    <source>
        <dbReference type="SAM" id="Phobius"/>
    </source>
</evidence>
<feature type="transmembrane region" description="Helical" evidence="6">
    <location>
        <begin position="434"/>
        <end position="452"/>
    </location>
</feature>
<comment type="caution">
    <text evidence="7">The sequence shown here is derived from an EMBL/GenBank/DDBJ whole genome shotgun (WGS) entry which is preliminary data.</text>
</comment>
<feature type="transmembrane region" description="Helical" evidence="6">
    <location>
        <begin position="371"/>
        <end position="392"/>
    </location>
</feature>
<feature type="transmembrane region" description="Helical" evidence="6">
    <location>
        <begin position="181"/>
        <end position="201"/>
    </location>
</feature>
<feature type="transmembrane region" description="Helical" evidence="6">
    <location>
        <begin position="458"/>
        <end position="479"/>
    </location>
</feature>
<reference evidence="7 8" key="1">
    <citation type="submission" date="2018-07" db="EMBL/GenBank/DDBJ databases">
        <title>High-quality-draft genome sequence of Gaiella occulta.</title>
        <authorList>
            <person name="Severino R."/>
            <person name="Froufe H.J.C."/>
            <person name="Rainey F.A."/>
            <person name="Barroso C."/>
            <person name="Albuquerque L."/>
            <person name="Lobo-Da-Cunha A."/>
            <person name="Da Costa M.S."/>
            <person name="Egas C."/>
        </authorList>
    </citation>
    <scope>NUCLEOTIDE SEQUENCE [LARGE SCALE GENOMIC DNA]</scope>
    <source>
        <strain evidence="7 8">F2-233</strain>
    </source>
</reference>
<dbReference type="Proteomes" id="UP000254134">
    <property type="component" value="Unassembled WGS sequence"/>
</dbReference>
<accession>A0A7M2Z2M9</accession>
<organism evidence="7 8">
    <name type="scientific">Gaiella occulta</name>
    <dbReference type="NCBI Taxonomy" id="1002870"/>
    <lineage>
        <taxon>Bacteria</taxon>
        <taxon>Bacillati</taxon>
        <taxon>Actinomycetota</taxon>
        <taxon>Thermoleophilia</taxon>
        <taxon>Gaiellales</taxon>
        <taxon>Gaiellaceae</taxon>
        <taxon>Gaiella</taxon>
    </lineage>
</organism>
<dbReference type="PANTHER" id="PTHR30250:SF27">
    <property type="entry name" value="POLYSACCHARIDE BIOSYNTHESIS PROTEIN"/>
    <property type="match status" value="1"/>
</dbReference>
<feature type="transmembrane region" description="Helical" evidence="6">
    <location>
        <begin position="404"/>
        <end position="422"/>
    </location>
</feature>
<dbReference type="PANTHER" id="PTHR30250">
    <property type="entry name" value="PST FAMILY PREDICTED COLANIC ACID TRANSPORTER"/>
    <property type="match status" value="1"/>
</dbReference>
<feature type="transmembrane region" description="Helical" evidence="6">
    <location>
        <begin position="42"/>
        <end position="65"/>
    </location>
</feature>
<sequence>MTATAERVARNASYTLAGNLVASIAGAVSSVVLARLLGPPAFGTYALVLSSAGILGLLASLGVPHGATKYVAEYQGRGESGTAGQVLAALVRLEAAMAIAVGAAAFLLAPLLQRVFEAPGFATAFRIAAAGLVPATLAGLLLAALQGLQDYRRVTLISLASTLFLLSATVGLLAAGAGVAGAVGALAAAATLSGLLGWRALRHHLRLPLRGCRLPGSARAKLRRYVPTVSLVLLLDTVVWQRSEVFFLGVFRTPQEVAWYALAFGAAATLMRLLPRALSFVLPPVASSLYGAGDREGLQTLFDVGSRYVLMLAAPLVVGGALLARPLLTSLYGERYGPAAAVFPLLLAAAGAGAVGSVTAGIQNGIERQDLVLKVALVATVVNIVLDITLIPRFGLSGAAVANAAAQVGAVAAGIVLTGRVLGIRFPTRDCLRVLAAAGASGLPAYGVAATIGGVRGLAAAVAAAAVAYPVALLAAGALRTSDVERLQAARDALPGRLRPGYGGLLRLAARWTA</sequence>
<feature type="transmembrane region" description="Helical" evidence="6">
    <location>
        <begin position="124"/>
        <end position="144"/>
    </location>
</feature>
<evidence type="ECO:0000313" key="7">
    <source>
        <dbReference type="EMBL" id="RDI76264.1"/>
    </source>
</evidence>
<keyword evidence="8" id="KW-1185">Reference proteome</keyword>
<dbReference type="RefSeq" id="WP_114795087.1">
    <property type="nucleotide sequence ID" value="NZ_QQZY01000001.1"/>
</dbReference>
<evidence type="ECO:0000256" key="2">
    <source>
        <dbReference type="ARBA" id="ARBA00022475"/>
    </source>
</evidence>
<keyword evidence="4 6" id="KW-1133">Transmembrane helix</keyword>
<dbReference type="InterPro" id="IPR002797">
    <property type="entry name" value="Polysacc_synth"/>
</dbReference>
<gene>
    <name evidence="7" type="ORF">Gocc_0683</name>
</gene>
<dbReference type="InterPro" id="IPR050833">
    <property type="entry name" value="Poly_Biosynth_Transport"/>
</dbReference>
<feature type="transmembrane region" description="Helical" evidence="6">
    <location>
        <begin position="340"/>
        <end position="359"/>
    </location>
</feature>
<evidence type="ECO:0000256" key="1">
    <source>
        <dbReference type="ARBA" id="ARBA00004651"/>
    </source>
</evidence>
<evidence type="ECO:0000313" key="8">
    <source>
        <dbReference type="Proteomes" id="UP000254134"/>
    </source>
</evidence>
<dbReference type="Pfam" id="PF01943">
    <property type="entry name" value="Polysacc_synt"/>
    <property type="match status" value="1"/>
</dbReference>
<comment type="subcellular location">
    <subcellularLocation>
        <location evidence="1">Cell membrane</location>
        <topology evidence="1">Multi-pass membrane protein</topology>
    </subcellularLocation>
</comment>
<keyword evidence="2" id="KW-1003">Cell membrane</keyword>
<feature type="transmembrane region" description="Helical" evidence="6">
    <location>
        <begin position="12"/>
        <end position="36"/>
    </location>
</feature>
<evidence type="ECO:0000256" key="3">
    <source>
        <dbReference type="ARBA" id="ARBA00022692"/>
    </source>
</evidence>
<reference evidence="8" key="2">
    <citation type="journal article" date="2019" name="MicrobiologyOpen">
        <title>High-quality draft genome sequence of Gaiella occulta isolated from a 150 meter deep mineral water borehole and comparison with the genome sequences of other deep-branching lineages of the phylum Actinobacteria.</title>
        <authorList>
            <person name="Severino R."/>
            <person name="Froufe H.J.C."/>
            <person name="Barroso C."/>
            <person name="Albuquerque L."/>
            <person name="Lobo-da-Cunha A."/>
            <person name="da Costa M.S."/>
            <person name="Egas C."/>
        </authorList>
    </citation>
    <scope>NUCLEOTIDE SEQUENCE [LARGE SCALE GENOMIC DNA]</scope>
    <source>
        <strain evidence="8">F2-233</strain>
    </source>
</reference>
<keyword evidence="3 6" id="KW-0812">Transmembrane</keyword>
<evidence type="ECO:0000256" key="5">
    <source>
        <dbReference type="ARBA" id="ARBA00023136"/>
    </source>
</evidence>
<proteinExistence type="predicted"/>
<feature type="transmembrane region" description="Helical" evidence="6">
    <location>
        <begin position="86"/>
        <end position="112"/>
    </location>
</feature>
<evidence type="ECO:0000256" key="4">
    <source>
        <dbReference type="ARBA" id="ARBA00022989"/>
    </source>
</evidence>
<dbReference type="GO" id="GO:0005886">
    <property type="term" value="C:plasma membrane"/>
    <property type="evidence" value="ECO:0007669"/>
    <property type="project" value="UniProtKB-SubCell"/>
</dbReference>
<name>A0A7M2Z2M9_9ACTN</name>
<keyword evidence="5 6" id="KW-0472">Membrane</keyword>
<protein>
    <submittedName>
        <fullName evidence="7">Membrane protein involved in the export of O-antigen and teichoic acid</fullName>
    </submittedName>
</protein>
<dbReference type="AlphaFoldDB" id="A0A7M2Z2M9"/>
<dbReference type="EMBL" id="QQZY01000001">
    <property type="protein sequence ID" value="RDI76264.1"/>
    <property type="molecule type" value="Genomic_DNA"/>
</dbReference>